<accession>A0A9W8TWS3</accession>
<dbReference type="GO" id="GO:0006879">
    <property type="term" value="P:intracellular iron ion homeostasis"/>
    <property type="evidence" value="ECO:0007669"/>
    <property type="project" value="InterPro"/>
</dbReference>
<name>A0A9W8TWS3_9AGAR</name>
<dbReference type="InterPro" id="IPR045115">
    <property type="entry name" value="BOL2"/>
</dbReference>
<dbReference type="SUPFAM" id="SSF82657">
    <property type="entry name" value="BolA-like"/>
    <property type="match status" value="1"/>
</dbReference>
<sequence>MINLADLEAAIRNALPVSHLEIQDQSSGCGESYAIVLVSEAFEGKGTLARHRFGMNLFRNLVTLGLYPFEFRTESMNPVVMSVKSGWTTNVLPFLFFLLVNDLLKDQIAQMHAFSQVCLVFPCSSSLRDSMTLTLFDWI</sequence>
<evidence type="ECO:0000256" key="1">
    <source>
        <dbReference type="RuleBase" id="RU003860"/>
    </source>
</evidence>
<dbReference type="GO" id="GO:0051537">
    <property type="term" value="F:2 iron, 2 sulfur cluster binding"/>
    <property type="evidence" value="ECO:0007669"/>
    <property type="project" value="InterPro"/>
</dbReference>
<dbReference type="GO" id="GO:0005634">
    <property type="term" value="C:nucleus"/>
    <property type="evidence" value="ECO:0007669"/>
    <property type="project" value="TreeGrafter"/>
</dbReference>
<dbReference type="GO" id="GO:0051604">
    <property type="term" value="P:protein maturation"/>
    <property type="evidence" value="ECO:0007669"/>
    <property type="project" value="InterPro"/>
</dbReference>
<organism evidence="2 3">
    <name type="scientific">Lentinula detonsa</name>
    <dbReference type="NCBI Taxonomy" id="2804962"/>
    <lineage>
        <taxon>Eukaryota</taxon>
        <taxon>Fungi</taxon>
        <taxon>Dikarya</taxon>
        <taxon>Basidiomycota</taxon>
        <taxon>Agaricomycotina</taxon>
        <taxon>Agaricomycetes</taxon>
        <taxon>Agaricomycetidae</taxon>
        <taxon>Agaricales</taxon>
        <taxon>Marasmiineae</taxon>
        <taxon>Omphalotaceae</taxon>
        <taxon>Lentinula</taxon>
    </lineage>
</organism>
<dbReference type="Proteomes" id="UP001142393">
    <property type="component" value="Unassembled WGS sequence"/>
</dbReference>
<dbReference type="AlphaFoldDB" id="A0A9W8TWS3"/>
<proteinExistence type="inferred from homology"/>
<keyword evidence="3" id="KW-1185">Reference proteome</keyword>
<dbReference type="PANTHER" id="PTHR12735:SF27">
    <property type="entry name" value="BOLA-LIKE PROTEIN 2"/>
    <property type="match status" value="1"/>
</dbReference>
<dbReference type="EMBL" id="JANVFU010000009">
    <property type="protein sequence ID" value="KAJ3743025.1"/>
    <property type="molecule type" value="Genomic_DNA"/>
</dbReference>
<reference evidence="2 3" key="1">
    <citation type="journal article" date="2023" name="Proc. Natl. Acad. Sci. U.S.A.">
        <title>A global phylogenomic analysis of the shiitake genus Lentinula.</title>
        <authorList>
            <person name="Sierra-Patev S."/>
            <person name="Min B."/>
            <person name="Naranjo-Ortiz M."/>
            <person name="Looney B."/>
            <person name="Konkel Z."/>
            <person name="Slot J.C."/>
            <person name="Sakamoto Y."/>
            <person name="Steenwyk J.L."/>
            <person name="Rokas A."/>
            <person name="Carro J."/>
            <person name="Camarero S."/>
            <person name="Ferreira P."/>
            <person name="Molpeceres G."/>
            <person name="Ruiz-Duenas F.J."/>
            <person name="Serrano A."/>
            <person name="Henrissat B."/>
            <person name="Drula E."/>
            <person name="Hughes K.W."/>
            <person name="Mata J.L."/>
            <person name="Ishikawa N.K."/>
            <person name="Vargas-Isla R."/>
            <person name="Ushijima S."/>
            <person name="Smith C.A."/>
            <person name="Donoghue J."/>
            <person name="Ahrendt S."/>
            <person name="Andreopoulos W."/>
            <person name="He G."/>
            <person name="LaButti K."/>
            <person name="Lipzen A."/>
            <person name="Ng V."/>
            <person name="Riley R."/>
            <person name="Sandor L."/>
            <person name="Barry K."/>
            <person name="Martinez A.T."/>
            <person name="Xiao Y."/>
            <person name="Gibbons J.G."/>
            <person name="Terashima K."/>
            <person name="Grigoriev I.V."/>
            <person name="Hibbett D."/>
        </authorList>
    </citation>
    <scope>NUCLEOTIDE SEQUENCE [LARGE SCALE GENOMIC DNA]</scope>
    <source>
        <strain evidence="2 3">TFB7810</strain>
    </source>
</reference>
<dbReference type="PANTHER" id="PTHR12735">
    <property type="entry name" value="BOLA-LIKE PROTEIN-RELATED"/>
    <property type="match status" value="1"/>
</dbReference>
<dbReference type="InterPro" id="IPR002634">
    <property type="entry name" value="BolA"/>
</dbReference>
<dbReference type="Gene3D" id="3.30.300.90">
    <property type="entry name" value="BolA-like"/>
    <property type="match status" value="1"/>
</dbReference>
<dbReference type="InterPro" id="IPR036065">
    <property type="entry name" value="BolA-like_sf"/>
</dbReference>
<gene>
    <name evidence="2" type="ORF">DFH05DRAFT_1499018</name>
</gene>
<evidence type="ECO:0000313" key="2">
    <source>
        <dbReference type="EMBL" id="KAJ3743025.1"/>
    </source>
</evidence>
<dbReference type="GO" id="GO:0005829">
    <property type="term" value="C:cytosol"/>
    <property type="evidence" value="ECO:0007669"/>
    <property type="project" value="TreeGrafter"/>
</dbReference>
<comment type="similarity">
    <text evidence="1">Belongs to the BolA/IbaG family.</text>
</comment>
<evidence type="ECO:0000313" key="3">
    <source>
        <dbReference type="Proteomes" id="UP001142393"/>
    </source>
</evidence>
<protein>
    <submittedName>
        <fullName evidence="2">Uncharacterized protein</fullName>
    </submittedName>
</protein>
<comment type="caution">
    <text evidence="2">The sequence shown here is derived from an EMBL/GenBank/DDBJ whole genome shotgun (WGS) entry which is preliminary data.</text>
</comment>
<dbReference type="Pfam" id="PF01722">
    <property type="entry name" value="BolA"/>
    <property type="match status" value="1"/>
</dbReference>